<evidence type="ECO:0000313" key="3">
    <source>
        <dbReference type="Proteomes" id="UP001281656"/>
    </source>
</evidence>
<dbReference type="Proteomes" id="UP001281656">
    <property type="component" value="Unassembled WGS sequence"/>
</dbReference>
<dbReference type="EMBL" id="JARUJP010000041">
    <property type="protein sequence ID" value="MDW8803098.1"/>
    <property type="molecule type" value="Genomic_DNA"/>
</dbReference>
<evidence type="ECO:0000259" key="1">
    <source>
        <dbReference type="Pfam" id="PF09359"/>
    </source>
</evidence>
<reference evidence="2 3" key="1">
    <citation type="submission" date="2023-04" db="EMBL/GenBank/DDBJ databases">
        <title>Clostridium tannerae sp. nov., isolated from the fecal material of an alpaca.</title>
        <authorList>
            <person name="Miller S."/>
            <person name="Hendry M."/>
            <person name="King J."/>
            <person name="Sankaranarayanan K."/>
            <person name="Lawson P.A."/>
        </authorList>
    </citation>
    <scope>NUCLEOTIDE SEQUENCE [LARGE SCALE GENOMIC DNA]</scope>
    <source>
        <strain evidence="2 3">A1-XYC3</strain>
    </source>
</reference>
<organism evidence="2 3">
    <name type="scientific">Clostridium tanneri</name>
    <dbReference type="NCBI Taxonomy" id="3037988"/>
    <lineage>
        <taxon>Bacteria</taxon>
        <taxon>Bacillati</taxon>
        <taxon>Bacillota</taxon>
        <taxon>Clostridia</taxon>
        <taxon>Eubacteriales</taxon>
        <taxon>Clostridiaceae</taxon>
        <taxon>Clostridium</taxon>
    </lineage>
</organism>
<feature type="domain" description="VTC" evidence="1">
    <location>
        <begin position="7"/>
        <end position="233"/>
    </location>
</feature>
<sequence>MAIEVFNRSECKFLIQEDIYEELNIKLLKHMDMDDHNKEANFYTISNIYYDTEDDYLIRNSLSKPKYKEKIRLRSYGVPNIDGKVYLEIKKKFNGIGNKRRTSLKLNEAYEFLSTGEKPELKSYMNKQVINELHYSLKLYNVEPKLYLAYDRKAMFGRDNREVRITFDTNIRTRRYDLRLEAGNYGEPLLEKGKMLMEVKVEKNIPLWLAKLLSEYKIYKTSFSKYGNEYKKMIMNNKRLKGEMNKCSTQYSAQYQMQQLAHQLL</sequence>
<accession>A0ABU4JY53</accession>
<dbReference type="InterPro" id="IPR018966">
    <property type="entry name" value="VTC_domain"/>
</dbReference>
<protein>
    <submittedName>
        <fullName evidence="2">Polyphosphate polymerase domain-containing protein</fullName>
    </submittedName>
</protein>
<gene>
    <name evidence="2" type="ORF">P8V03_18330</name>
</gene>
<comment type="caution">
    <text evidence="2">The sequence shown here is derived from an EMBL/GenBank/DDBJ whole genome shotgun (WGS) entry which is preliminary data.</text>
</comment>
<name>A0ABU4JY53_9CLOT</name>
<evidence type="ECO:0000313" key="2">
    <source>
        <dbReference type="EMBL" id="MDW8803098.1"/>
    </source>
</evidence>
<dbReference type="Pfam" id="PF09359">
    <property type="entry name" value="VTC"/>
    <property type="match status" value="1"/>
</dbReference>
<proteinExistence type="predicted"/>
<dbReference type="Gene3D" id="3.20.100.30">
    <property type="entry name" value="VTC, catalytic tunnel domain"/>
    <property type="match status" value="1"/>
</dbReference>
<dbReference type="InterPro" id="IPR042267">
    <property type="entry name" value="VTC_sf"/>
</dbReference>
<dbReference type="RefSeq" id="WP_318799274.1">
    <property type="nucleotide sequence ID" value="NZ_JARUJP010000041.1"/>
</dbReference>
<keyword evidence="3" id="KW-1185">Reference proteome</keyword>
<dbReference type="CDD" id="cd07750">
    <property type="entry name" value="PolyPPase_VTC_like"/>
    <property type="match status" value="1"/>
</dbReference>